<accession>A0A368FHJ3</accession>
<proteinExistence type="predicted"/>
<dbReference type="OrthoDB" id="5794765at2759"/>
<dbReference type="Proteomes" id="UP000252519">
    <property type="component" value="Unassembled WGS sequence"/>
</dbReference>
<gene>
    <name evidence="2" type="ORF">ANCCAN_22603</name>
</gene>
<feature type="transmembrane region" description="Helical" evidence="1">
    <location>
        <begin position="38"/>
        <end position="55"/>
    </location>
</feature>
<keyword evidence="1" id="KW-0812">Transmembrane</keyword>
<keyword evidence="1" id="KW-1133">Transmembrane helix</keyword>
<comment type="caution">
    <text evidence="2">The sequence shown here is derived from an EMBL/GenBank/DDBJ whole genome shotgun (WGS) entry which is preliminary data.</text>
</comment>
<organism evidence="2 3">
    <name type="scientific">Ancylostoma caninum</name>
    <name type="common">Dog hookworm</name>
    <dbReference type="NCBI Taxonomy" id="29170"/>
    <lineage>
        <taxon>Eukaryota</taxon>
        <taxon>Metazoa</taxon>
        <taxon>Ecdysozoa</taxon>
        <taxon>Nematoda</taxon>
        <taxon>Chromadorea</taxon>
        <taxon>Rhabditida</taxon>
        <taxon>Rhabditina</taxon>
        <taxon>Rhabditomorpha</taxon>
        <taxon>Strongyloidea</taxon>
        <taxon>Ancylostomatidae</taxon>
        <taxon>Ancylostomatinae</taxon>
        <taxon>Ancylostoma</taxon>
    </lineage>
</organism>
<dbReference type="AlphaFoldDB" id="A0A368FHJ3"/>
<evidence type="ECO:0000313" key="2">
    <source>
        <dbReference type="EMBL" id="RCN31606.1"/>
    </source>
</evidence>
<evidence type="ECO:0000313" key="3">
    <source>
        <dbReference type="Proteomes" id="UP000252519"/>
    </source>
</evidence>
<keyword evidence="3" id="KW-1185">Reference proteome</keyword>
<evidence type="ECO:0000256" key="1">
    <source>
        <dbReference type="SAM" id="Phobius"/>
    </source>
</evidence>
<feature type="transmembrane region" description="Helical" evidence="1">
    <location>
        <begin position="75"/>
        <end position="97"/>
    </location>
</feature>
<keyword evidence="1" id="KW-0472">Membrane</keyword>
<dbReference type="EMBL" id="JOJR01001258">
    <property type="protein sequence ID" value="RCN31606.1"/>
    <property type="molecule type" value="Genomic_DNA"/>
</dbReference>
<protein>
    <submittedName>
        <fullName evidence="2">Uncharacterized protein</fullName>
    </submittedName>
</protein>
<reference evidence="2 3" key="1">
    <citation type="submission" date="2014-10" db="EMBL/GenBank/DDBJ databases">
        <title>Draft genome of the hookworm Ancylostoma caninum.</title>
        <authorList>
            <person name="Mitreva M."/>
        </authorList>
    </citation>
    <scope>NUCLEOTIDE SEQUENCE [LARGE SCALE GENOMIC DNA]</scope>
    <source>
        <strain evidence="2 3">Baltimore</strain>
    </source>
</reference>
<sequence length="167" mass="19090">MFGNPFPRISNEQLLCLIQNFSDYMKNSTHEVYRSQGAYFQWLISGFMAVLSVLVRSDPGYVHYCTVYVSHPRTAVFSLCVMSLLEAAALVYFIILLQSNQRRQVNEFVNNAMHTLTERYQLQSLAELMGVPRRLLVTPPIAYHGLALGSRAFLRDYIGENAWESKG</sequence>
<name>A0A368FHJ3_ANCCA</name>